<dbReference type="Proteomes" id="UP000000763">
    <property type="component" value="Chromosome 7"/>
</dbReference>
<sequence length="253" mass="26849">MTWEKRSRDRRAWPGGLQADALLGGERRRGAGRHESSLPFSGVELQYVGGARPVSGCHVAMLGAAIADISDMMTHEFLAMEEGLRALESLYKNAYESSSTTAAGTSPRKNHHYNDSDDESTQFSMGDVPVTTARLPSHLLLLRGNGIAKSVSFSMADQGAAGCGVVRKSMSFKRRCRRDVVVPGHKDAGSGWRRLAAPLRTAAGSGRAQTVTGGTAVDGDATAHMSRRRVVTQRRTGPRAHAAVYDGGGGAGV</sequence>
<accession>Q84RW0</accession>
<feature type="region of interest" description="Disordered" evidence="1">
    <location>
        <begin position="99"/>
        <end position="124"/>
    </location>
</feature>
<feature type="region of interest" description="Disordered" evidence="1">
    <location>
        <begin position="234"/>
        <end position="253"/>
    </location>
</feature>
<reference evidence="3" key="2">
    <citation type="journal article" date="2008" name="Nucleic Acids Res.">
        <title>The rice annotation project database (RAP-DB): 2008 update.</title>
        <authorList>
            <consortium name="The rice annotation project (RAP)"/>
        </authorList>
    </citation>
    <scope>GENOME REANNOTATION</scope>
    <source>
        <strain evidence="3">cv. Nipponbare</strain>
    </source>
</reference>
<protein>
    <submittedName>
        <fullName evidence="2">Uncharacterized protein</fullName>
    </submittedName>
</protein>
<evidence type="ECO:0000313" key="2">
    <source>
        <dbReference type="EMBL" id="BAC65915.1"/>
    </source>
</evidence>
<gene>
    <name evidence="2" type="primary">OJ1710_H11.137</name>
</gene>
<proteinExistence type="predicted"/>
<organism evidence="2 3">
    <name type="scientific">Oryza sativa subsp. japonica</name>
    <name type="common">Rice</name>
    <dbReference type="NCBI Taxonomy" id="39947"/>
    <lineage>
        <taxon>Eukaryota</taxon>
        <taxon>Viridiplantae</taxon>
        <taxon>Streptophyta</taxon>
        <taxon>Embryophyta</taxon>
        <taxon>Tracheophyta</taxon>
        <taxon>Spermatophyta</taxon>
        <taxon>Magnoliopsida</taxon>
        <taxon>Liliopsida</taxon>
        <taxon>Poales</taxon>
        <taxon>Poaceae</taxon>
        <taxon>BOP clade</taxon>
        <taxon>Oryzoideae</taxon>
        <taxon>Oryzeae</taxon>
        <taxon>Oryzinae</taxon>
        <taxon>Oryza</taxon>
        <taxon>Oryza sativa</taxon>
    </lineage>
</organism>
<dbReference type="AlphaFoldDB" id="Q84RW0"/>
<name>Q84RW0_ORYSJ</name>
<dbReference type="EMBL" id="AP003846">
    <property type="protein sequence ID" value="BAC65915.1"/>
    <property type="molecule type" value="Genomic_DNA"/>
</dbReference>
<evidence type="ECO:0000313" key="3">
    <source>
        <dbReference type="Proteomes" id="UP000000763"/>
    </source>
</evidence>
<reference evidence="3" key="1">
    <citation type="journal article" date="2005" name="Nature">
        <title>The map-based sequence of the rice genome.</title>
        <authorList>
            <consortium name="International rice genome sequencing project (IRGSP)"/>
            <person name="Matsumoto T."/>
            <person name="Wu J."/>
            <person name="Kanamori H."/>
            <person name="Katayose Y."/>
            <person name="Fujisawa M."/>
            <person name="Namiki N."/>
            <person name="Mizuno H."/>
            <person name="Yamamoto K."/>
            <person name="Antonio B.A."/>
            <person name="Baba T."/>
            <person name="Sakata K."/>
            <person name="Nagamura Y."/>
            <person name="Aoki H."/>
            <person name="Arikawa K."/>
            <person name="Arita K."/>
            <person name="Bito T."/>
            <person name="Chiden Y."/>
            <person name="Fujitsuka N."/>
            <person name="Fukunaka R."/>
            <person name="Hamada M."/>
            <person name="Harada C."/>
            <person name="Hayashi A."/>
            <person name="Hijishita S."/>
            <person name="Honda M."/>
            <person name="Hosokawa S."/>
            <person name="Ichikawa Y."/>
            <person name="Idonuma A."/>
            <person name="Iijima M."/>
            <person name="Ikeda M."/>
            <person name="Ikeno M."/>
            <person name="Ito K."/>
            <person name="Ito S."/>
            <person name="Ito T."/>
            <person name="Ito Y."/>
            <person name="Ito Y."/>
            <person name="Iwabuchi A."/>
            <person name="Kamiya K."/>
            <person name="Karasawa W."/>
            <person name="Kurita K."/>
            <person name="Katagiri S."/>
            <person name="Kikuta A."/>
            <person name="Kobayashi H."/>
            <person name="Kobayashi N."/>
            <person name="Machita K."/>
            <person name="Maehara T."/>
            <person name="Masukawa M."/>
            <person name="Mizubayashi T."/>
            <person name="Mukai Y."/>
            <person name="Nagasaki H."/>
            <person name="Nagata Y."/>
            <person name="Naito S."/>
            <person name="Nakashima M."/>
            <person name="Nakama Y."/>
            <person name="Nakamichi Y."/>
            <person name="Nakamura M."/>
            <person name="Meguro A."/>
            <person name="Negishi M."/>
            <person name="Ohta I."/>
            <person name="Ohta T."/>
            <person name="Okamoto M."/>
            <person name="Ono N."/>
            <person name="Saji S."/>
            <person name="Sakaguchi M."/>
            <person name="Sakai K."/>
            <person name="Shibata M."/>
            <person name="Shimokawa T."/>
            <person name="Song J."/>
            <person name="Takazaki Y."/>
            <person name="Terasawa K."/>
            <person name="Tsugane M."/>
            <person name="Tsuji K."/>
            <person name="Ueda S."/>
            <person name="Waki K."/>
            <person name="Yamagata H."/>
            <person name="Yamamoto M."/>
            <person name="Yamamoto S."/>
            <person name="Yamane H."/>
            <person name="Yoshiki S."/>
            <person name="Yoshihara R."/>
            <person name="Yukawa K."/>
            <person name="Zhong H."/>
            <person name="Yano M."/>
            <person name="Yuan Q."/>
            <person name="Ouyang S."/>
            <person name="Liu J."/>
            <person name="Jones K.M."/>
            <person name="Gansberger K."/>
            <person name="Moffat K."/>
            <person name="Hill J."/>
            <person name="Bera J."/>
            <person name="Fadrosh D."/>
            <person name="Jin S."/>
            <person name="Johri S."/>
            <person name="Kim M."/>
            <person name="Overton L."/>
            <person name="Reardon M."/>
            <person name="Tsitrin T."/>
            <person name="Vuong H."/>
            <person name="Weaver B."/>
            <person name="Ciecko A."/>
            <person name="Tallon L."/>
            <person name="Jackson J."/>
            <person name="Pai G."/>
            <person name="Aken S.V."/>
            <person name="Utterback T."/>
            <person name="Reidmuller S."/>
            <person name="Feldblyum T."/>
            <person name="Hsiao J."/>
            <person name="Zismann V."/>
            <person name="Iobst S."/>
            <person name="de Vazeille A.R."/>
            <person name="Buell C.R."/>
            <person name="Ying K."/>
            <person name="Li Y."/>
            <person name="Lu T."/>
            <person name="Huang Y."/>
            <person name="Zhao Q."/>
            <person name="Feng Q."/>
            <person name="Zhang L."/>
            <person name="Zhu J."/>
            <person name="Weng Q."/>
            <person name="Mu J."/>
            <person name="Lu Y."/>
            <person name="Fan D."/>
            <person name="Liu Y."/>
            <person name="Guan J."/>
            <person name="Zhang Y."/>
            <person name="Yu S."/>
            <person name="Liu X."/>
            <person name="Zhang Y."/>
            <person name="Hong G."/>
            <person name="Han B."/>
            <person name="Choisne N."/>
            <person name="Demange N."/>
            <person name="Orjeda G."/>
            <person name="Samain S."/>
            <person name="Cattolico L."/>
            <person name="Pelletier E."/>
            <person name="Couloux A."/>
            <person name="Segurens B."/>
            <person name="Wincker P."/>
            <person name="D'Hont A."/>
            <person name="Scarpelli C."/>
            <person name="Weissenbach J."/>
            <person name="Salanoubat M."/>
            <person name="Quetier F."/>
            <person name="Yu Y."/>
            <person name="Kim H.R."/>
            <person name="Rambo T."/>
            <person name="Currie J."/>
            <person name="Collura K."/>
            <person name="Luo M."/>
            <person name="Yang T."/>
            <person name="Ammiraju J.S.S."/>
            <person name="Engler F."/>
            <person name="Soderlund C."/>
            <person name="Wing R.A."/>
            <person name="Palmer L.E."/>
            <person name="de la Bastide M."/>
            <person name="Spiegel L."/>
            <person name="Nascimento L."/>
            <person name="Zutavern T."/>
            <person name="O'Shaughnessy A."/>
            <person name="Dike S."/>
            <person name="Dedhia N."/>
            <person name="Preston R."/>
            <person name="Balija V."/>
            <person name="McCombie W.R."/>
            <person name="Chow T."/>
            <person name="Chen H."/>
            <person name="Chung M."/>
            <person name="Chen C."/>
            <person name="Shaw J."/>
            <person name="Wu H."/>
            <person name="Hsiao K."/>
            <person name="Chao Y."/>
            <person name="Chu M."/>
            <person name="Cheng C."/>
            <person name="Hour A."/>
            <person name="Lee P."/>
            <person name="Lin S."/>
            <person name="Lin Y."/>
            <person name="Liou J."/>
            <person name="Liu S."/>
            <person name="Hsing Y."/>
            <person name="Raghuvanshi S."/>
            <person name="Mohanty A."/>
            <person name="Bharti A.K."/>
            <person name="Gaur A."/>
            <person name="Gupta V."/>
            <person name="Kumar D."/>
            <person name="Ravi V."/>
            <person name="Vij S."/>
            <person name="Kapur A."/>
            <person name="Khurana P."/>
            <person name="Khurana P."/>
            <person name="Khurana J.P."/>
            <person name="Tyagi A.K."/>
            <person name="Gaikwad K."/>
            <person name="Singh A."/>
            <person name="Dalal V."/>
            <person name="Srivastava S."/>
            <person name="Dixit A."/>
            <person name="Pal A.K."/>
            <person name="Ghazi I.A."/>
            <person name="Yadav M."/>
            <person name="Pandit A."/>
            <person name="Bhargava A."/>
            <person name="Sureshbabu K."/>
            <person name="Batra K."/>
            <person name="Sharma T.R."/>
            <person name="Mohapatra T."/>
            <person name="Singh N.K."/>
            <person name="Messing J."/>
            <person name="Nelson A.B."/>
            <person name="Fuks G."/>
            <person name="Kavchok S."/>
            <person name="Keizer G."/>
            <person name="Linton E."/>
            <person name="Llaca V."/>
            <person name="Song R."/>
            <person name="Tanyolac B."/>
            <person name="Young S."/>
            <person name="Ho-Il K."/>
            <person name="Hahn J.H."/>
            <person name="Sangsakoo G."/>
            <person name="Vanavichit A."/>
            <person name="de Mattos Luiz.A.T."/>
            <person name="Zimmer P.D."/>
            <person name="Malone G."/>
            <person name="Dellagostin O."/>
            <person name="de Oliveira A.C."/>
            <person name="Bevan M."/>
            <person name="Bancroft I."/>
            <person name="Minx P."/>
            <person name="Cordum H."/>
            <person name="Wilson R."/>
            <person name="Cheng Z."/>
            <person name="Jin W."/>
            <person name="Jiang J."/>
            <person name="Leong S.A."/>
            <person name="Iwama H."/>
            <person name="Gojobori T."/>
            <person name="Itoh T."/>
            <person name="Niimura Y."/>
            <person name="Fujii Y."/>
            <person name="Habara T."/>
            <person name="Sakai H."/>
            <person name="Sato Y."/>
            <person name="Wilson G."/>
            <person name="Kumar K."/>
            <person name="McCouch S."/>
            <person name="Juretic N."/>
            <person name="Hoen D."/>
            <person name="Wright S."/>
            <person name="Bruskiewich R."/>
            <person name="Bureau T."/>
            <person name="Miyao A."/>
            <person name="Hirochika H."/>
            <person name="Nishikawa T."/>
            <person name="Kadowaki K."/>
            <person name="Sugiura M."/>
            <person name="Burr B."/>
            <person name="Sasaki T."/>
        </authorList>
    </citation>
    <scope>NUCLEOTIDE SEQUENCE [LARGE SCALE GENOMIC DNA]</scope>
    <source>
        <strain evidence="3">cv. Nipponbare</strain>
    </source>
</reference>
<evidence type="ECO:0000256" key="1">
    <source>
        <dbReference type="SAM" id="MobiDB-lite"/>
    </source>
</evidence>